<comment type="caution">
    <text evidence="1">The sequence shown here is derived from an EMBL/GenBank/DDBJ whole genome shotgun (WGS) entry which is preliminary data.</text>
</comment>
<reference evidence="1 2" key="1">
    <citation type="submission" date="2021-06" db="EMBL/GenBank/DDBJ databases">
        <authorList>
            <person name="Palmer J.M."/>
        </authorList>
    </citation>
    <scope>NUCLEOTIDE SEQUENCE [LARGE SCALE GENOMIC DNA]</scope>
    <source>
        <strain evidence="2">if_2019</strain>
        <tissue evidence="1">Muscle</tissue>
    </source>
</reference>
<dbReference type="Proteomes" id="UP001482620">
    <property type="component" value="Unassembled WGS sequence"/>
</dbReference>
<name>A0ABV0TE88_9TELE</name>
<proteinExistence type="predicted"/>
<evidence type="ECO:0000313" key="2">
    <source>
        <dbReference type="Proteomes" id="UP001482620"/>
    </source>
</evidence>
<evidence type="ECO:0000313" key="1">
    <source>
        <dbReference type="EMBL" id="MEQ2231205.1"/>
    </source>
</evidence>
<organism evidence="1 2">
    <name type="scientific">Ilyodon furcidens</name>
    <name type="common">goldbreast splitfin</name>
    <dbReference type="NCBI Taxonomy" id="33524"/>
    <lineage>
        <taxon>Eukaryota</taxon>
        <taxon>Metazoa</taxon>
        <taxon>Chordata</taxon>
        <taxon>Craniata</taxon>
        <taxon>Vertebrata</taxon>
        <taxon>Euteleostomi</taxon>
        <taxon>Actinopterygii</taxon>
        <taxon>Neopterygii</taxon>
        <taxon>Teleostei</taxon>
        <taxon>Neoteleostei</taxon>
        <taxon>Acanthomorphata</taxon>
        <taxon>Ovalentaria</taxon>
        <taxon>Atherinomorphae</taxon>
        <taxon>Cyprinodontiformes</taxon>
        <taxon>Goodeidae</taxon>
        <taxon>Ilyodon</taxon>
    </lineage>
</organism>
<protein>
    <submittedName>
        <fullName evidence="1">Uncharacterized protein</fullName>
    </submittedName>
</protein>
<accession>A0ABV0TE88</accession>
<keyword evidence="2" id="KW-1185">Reference proteome</keyword>
<dbReference type="EMBL" id="JAHRIQ010031192">
    <property type="protein sequence ID" value="MEQ2231205.1"/>
    <property type="molecule type" value="Genomic_DNA"/>
</dbReference>
<sequence>MQDWVTGVTGPVRKHRDPYAQLILWDPRPEDICSPSGGFGAFMGSPLNETCLENLREPDQKPKPPQPAHFEAKEQRLYLKFLSDDAVFDSISKAKQSHPMEEAIFCGLHPESHSFGHDLHLVTIMSTHIYIT</sequence>
<gene>
    <name evidence="1" type="ORF">ILYODFUR_037181</name>
</gene>